<reference evidence="6 7" key="1">
    <citation type="submission" date="2025-04" db="UniProtKB">
        <authorList>
            <consortium name="RefSeq"/>
        </authorList>
    </citation>
    <scope>IDENTIFICATION</scope>
    <source>
        <tissue evidence="6 7">Entire body</tissue>
    </source>
</reference>
<dbReference type="AlphaFoldDB" id="A0A7F5R107"/>
<dbReference type="RefSeq" id="XP_025831378.1">
    <property type="nucleotide sequence ID" value="XM_025975593.1"/>
</dbReference>
<keyword evidence="5" id="KW-1185">Reference proteome</keyword>
<evidence type="ECO:0000256" key="2">
    <source>
        <dbReference type="ARBA" id="ARBA00023242"/>
    </source>
</evidence>
<feature type="region of interest" description="Disordered" evidence="3">
    <location>
        <begin position="1"/>
        <end position="131"/>
    </location>
</feature>
<dbReference type="Gene3D" id="2.40.50.40">
    <property type="match status" value="2"/>
</dbReference>
<dbReference type="InterPro" id="IPR023780">
    <property type="entry name" value="Chromo_domain"/>
</dbReference>
<dbReference type="Proteomes" id="UP000192223">
    <property type="component" value="Unplaced"/>
</dbReference>
<feature type="compositionally biased region" description="Basic residues" evidence="3">
    <location>
        <begin position="1"/>
        <end position="12"/>
    </location>
</feature>
<keyword evidence="2" id="KW-0539">Nucleus</keyword>
<evidence type="ECO:0000313" key="7">
    <source>
        <dbReference type="RefSeq" id="XP_025831378.1"/>
    </source>
</evidence>
<evidence type="ECO:0000256" key="3">
    <source>
        <dbReference type="SAM" id="MobiDB-lite"/>
    </source>
</evidence>
<proteinExistence type="predicted"/>
<dbReference type="PRINTS" id="PR00504">
    <property type="entry name" value="CHROMODOMAIN"/>
</dbReference>
<evidence type="ECO:0000313" key="6">
    <source>
        <dbReference type="RefSeq" id="XP_025831377.1"/>
    </source>
</evidence>
<dbReference type="InterPro" id="IPR016197">
    <property type="entry name" value="Chromo-like_dom_sf"/>
</dbReference>
<dbReference type="InterPro" id="IPR017984">
    <property type="entry name" value="Chromo_dom_subgr"/>
</dbReference>
<dbReference type="InterPro" id="IPR051219">
    <property type="entry name" value="Heterochromatin_chromo-domain"/>
</dbReference>
<dbReference type="KEGG" id="apln:108737548"/>
<dbReference type="PANTHER" id="PTHR22812">
    <property type="entry name" value="CHROMOBOX PROTEIN"/>
    <property type="match status" value="1"/>
</dbReference>
<gene>
    <name evidence="6 7 8" type="primary">LOC108737548</name>
</gene>
<evidence type="ECO:0000313" key="8">
    <source>
        <dbReference type="RefSeq" id="XP_025831380.1"/>
    </source>
</evidence>
<feature type="domain" description="Chromo" evidence="4">
    <location>
        <begin position="210"/>
        <end position="269"/>
    </location>
</feature>
<feature type="compositionally biased region" description="Acidic residues" evidence="3">
    <location>
        <begin position="119"/>
        <end position="128"/>
    </location>
</feature>
<feature type="compositionally biased region" description="Basic and acidic residues" evidence="3">
    <location>
        <begin position="13"/>
        <end position="37"/>
    </location>
</feature>
<dbReference type="GO" id="GO:0005694">
    <property type="term" value="C:chromosome"/>
    <property type="evidence" value="ECO:0007669"/>
    <property type="project" value="UniProtKB-ARBA"/>
</dbReference>
<dbReference type="GeneID" id="108737548"/>
<evidence type="ECO:0000313" key="5">
    <source>
        <dbReference type="Proteomes" id="UP000192223"/>
    </source>
</evidence>
<dbReference type="GO" id="GO:0005634">
    <property type="term" value="C:nucleus"/>
    <property type="evidence" value="ECO:0007669"/>
    <property type="project" value="UniProtKB-SubCell"/>
</dbReference>
<sequence length="366" mass="42990">MRKVSMKRRSKNDKKNANEKTGQKNGVNEECHEKEETQSDSDVSTDYETSLELEKKKKKKTEKDQVERSEKNKKKKSEEELKDENDEPASKKKRKSEKRKSVSFSKRHDVSESETEKESETEEEDGQFEVEAVLDDKKIKGVLHYLIRWKGYGPESDTWEPESTLHCDDLIAEYRSTSKSSDKKMKPLRKEIKTKRTKDSENNWDKNEQFEVERILEVHFKRNGDREFLVSWKGYPASDNSWEPEENLQCPDLIEKFMLKVAQAKNIDQKELREFRKPTERLTLNMQETSRRLSRRLRGKQSCFLTETERPLKKLATRASETLGGISSRRRTLGIRTASVQYNYCCNSGMVLVGQQRNENKKNTNI</sequence>
<accession>A0A7F5R107</accession>
<evidence type="ECO:0000259" key="4">
    <source>
        <dbReference type="PROSITE" id="PS50013"/>
    </source>
</evidence>
<feature type="domain" description="Chromo" evidence="4">
    <location>
        <begin position="128"/>
        <end position="186"/>
    </location>
</feature>
<feature type="compositionally biased region" description="Basic and acidic residues" evidence="3">
    <location>
        <begin position="106"/>
        <end position="118"/>
    </location>
</feature>
<dbReference type="PROSITE" id="PS50013">
    <property type="entry name" value="CHROMO_2"/>
    <property type="match status" value="2"/>
</dbReference>
<dbReference type="CDD" id="cd00024">
    <property type="entry name" value="CD_CSD"/>
    <property type="match status" value="2"/>
</dbReference>
<evidence type="ECO:0000256" key="1">
    <source>
        <dbReference type="ARBA" id="ARBA00004123"/>
    </source>
</evidence>
<organism evidence="5 8">
    <name type="scientific">Agrilus planipennis</name>
    <name type="common">Emerald ash borer</name>
    <name type="synonym">Agrilus marcopoli</name>
    <dbReference type="NCBI Taxonomy" id="224129"/>
    <lineage>
        <taxon>Eukaryota</taxon>
        <taxon>Metazoa</taxon>
        <taxon>Ecdysozoa</taxon>
        <taxon>Arthropoda</taxon>
        <taxon>Hexapoda</taxon>
        <taxon>Insecta</taxon>
        <taxon>Pterygota</taxon>
        <taxon>Neoptera</taxon>
        <taxon>Endopterygota</taxon>
        <taxon>Coleoptera</taxon>
        <taxon>Polyphaga</taxon>
        <taxon>Elateriformia</taxon>
        <taxon>Buprestoidea</taxon>
        <taxon>Buprestidae</taxon>
        <taxon>Agrilinae</taxon>
        <taxon>Agrilus</taxon>
    </lineage>
</organism>
<dbReference type="Pfam" id="PF00385">
    <property type="entry name" value="Chromo"/>
    <property type="match status" value="2"/>
</dbReference>
<dbReference type="InterPro" id="IPR000953">
    <property type="entry name" value="Chromo/chromo_shadow_dom"/>
</dbReference>
<feature type="compositionally biased region" description="Basic and acidic residues" evidence="3">
    <location>
        <begin position="61"/>
        <end position="70"/>
    </location>
</feature>
<dbReference type="RefSeq" id="XP_025831377.1">
    <property type="nucleotide sequence ID" value="XM_025975592.1"/>
</dbReference>
<dbReference type="RefSeq" id="XP_025831380.1">
    <property type="nucleotide sequence ID" value="XM_025975595.1"/>
</dbReference>
<comment type="subcellular location">
    <subcellularLocation>
        <location evidence="1">Nucleus</location>
    </subcellularLocation>
</comment>
<dbReference type="OrthoDB" id="5376140at2759"/>
<dbReference type="SUPFAM" id="SSF54160">
    <property type="entry name" value="Chromo domain-like"/>
    <property type="match status" value="2"/>
</dbReference>
<dbReference type="SMART" id="SM00298">
    <property type="entry name" value="CHROMO"/>
    <property type="match status" value="2"/>
</dbReference>
<protein>
    <submittedName>
        <fullName evidence="6 7">Chromodomain-helicase-DNA-binding protein 1-like isoform X1</fullName>
    </submittedName>
</protein>
<name>A0A7F5R107_AGRPL</name>